<dbReference type="SUPFAM" id="SSF50998">
    <property type="entry name" value="Quinoprotein alcohol dehydrogenase-like"/>
    <property type="match status" value="1"/>
</dbReference>
<accession>A0A8F9TWD1</accession>
<keyword evidence="2" id="KW-1185">Reference proteome</keyword>
<evidence type="ECO:0000313" key="2">
    <source>
        <dbReference type="Proteomes" id="UP000825051"/>
    </source>
</evidence>
<dbReference type="KEGG" id="ole:K0B96_06850"/>
<gene>
    <name evidence="1" type="ORF">K0B96_06850</name>
</gene>
<reference evidence="1" key="1">
    <citation type="submission" date="2021-08" db="EMBL/GenBank/DDBJ databases">
        <title>Genome of a novel bacterium of the phylum Verrucomicrobia, Oleiharenicola sp. KSB-15.</title>
        <authorList>
            <person name="Chung J.-H."/>
            <person name="Ahn J.-H."/>
            <person name="Yoon Y."/>
            <person name="Kim D.-Y."/>
            <person name="An S.-H."/>
            <person name="Park I."/>
            <person name="Yeon J."/>
        </authorList>
    </citation>
    <scope>NUCLEOTIDE SEQUENCE</scope>
    <source>
        <strain evidence="1">KSB-15</strain>
    </source>
</reference>
<evidence type="ECO:0008006" key="3">
    <source>
        <dbReference type="Google" id="ProtNLM"/>
    </source>
</evidence>
<evidence type="ECO:0000313" key="1">
    <source>
        <dbReference type="EMBL" id="QYM80326.1"/>
    </source>
</evidence>
<organism evidence="1 2">
    <name type="scientific">Horticoccus luteus</name>
    <dbReference type="NCBI Taxonomy" id="2862869"/>
    <lineage>
        <taxon>Bacteria</taxon>
        <taxon>Pseudomonadati</taxon>
        <taxon>Verrucomicrobiota</taxon>
        <taxon>Opitutia</taxon>
        <taxon>Opitutales</taxon>
        <taxon>Opitutaceae</taxon>
        <taxon>Horticoccus</taxon>
    </lineage>
</organism>
<dbReference type="EMBL" id="CP080507">
    <property type="protein sequence ID" value="QYM80326.1"/>
    <property type="molecule type" value="Genomic_DNA"/>
</dbReference>
<protein>
    <recommendedName>
        <fullName evidence="3">Heparinase II/III-like protein</fullName>
    </recommendedName>
</protein>
<dbReference type="Proteomes" id="UP000825051">
    <property type="component" value="Chromosome"/>
</dbReference>
<dbReference type="RefSeq" id="WP_220165343.1">
    <property type="nucleotide sequence ID" value="NZ_CP080507.1"/>
</dbReference>
<name>A0A8F9TWD1_9BACT</name>
<sequence length="1447" mass="158067">MSTPRPPAVDVLPRHIRRDFDLHRRDQTPGIIFPAADPAWRALAEKLARAIATLTGRTPELSSDLALMPARSTPLPATWRTRELILLGNLNTNRALQPLYANFVVSTDATYPGGDGYDLRTLVNPFGTGANAVLAGGSSLRGVERAVDHLLAALAALPSGAPLPFVFAVELAPALAQQLAAWPYTPLDDSPELQALRGRGLMFSTEPIRIIGAYTLLWSWTADERYALLARDALRALNARMTAGYGDWHYLAERFMRALPLLVASGLLTADDLARTDHLLLLTAWGNQTEWWRQRHGHPPLGHRHHGKGTYEFLLVARYLRDQASPTPELRTHCDRWIAECHTFLDALAAARLDDQDDESSLNNLATLYRYALGEERHAFFTSGHARRVAERAIALHDNNGAGAGQGGYGESQGMYLQQEATLQTACSAFYYGDGTLKWILETLPNLSVPQRYAFLHYAPVFLQKFDTGAELIPLAPSTARAVHVLPVTDHQLALSNHPPEHIEFSGHMVNAAETWQLPEAIGLNHLPQSRGFDKIVLRAGFARADAYLMIQGYQGGFRWQGHMQAANAIVRFYQHGHVFLVQNTSRHSFNDKNGLLISDGRNDTPMPPIAERVATADFRAFALTVTRLSEYHHTTWTRHLFWSKLGGGVFVVIDRVAFTADGDYSLTCTWRTPNYAEKHGRRWHSDQGRHRFTLVASDRLSSTSDEEFDQGACAPFVLRQRRAGAHRTGDEASFQNLFYVRAQTDLETFDLQRLDERAALALCNGAPHAWCAVELDAATHWLPGATAAAVSACVNATSLTFAGATAFTLGALQLDFAASAPVSARLDLTTHELVLQFDAPGRASADVRVSLAGASTTLALREDHPATLHLSAASCAAFSDAISLWLHSLRPVLRARPAPATVAETPGASSVWTYDPGTRLPTRVRDVCVTAHPLPIDGAPDQLLDPVMPDGYSRETWRLWPAAAHYDFTLTFPKPRPVRTLNLLGDCLDDPSLRTFNPLPEGITVTVDSPDAESRTVSVVPAPDRRYKRYRDAENRLETHTAAVGTTARALHIRIPAPADGRPFVLHRLEVLGDETEIPAVESWLTADLNGDGRAEIALVNAALELVVLRDDGGELWRTTLPTSVTHISAQILDAAEPPALCVGLLGGELLIFNADGSPRRHLHLAEEFRQRQDCLFGWFNAIHTLAIWHRDAAGRGSLVVGGYGIVVFLDADGHVAGHSFCDGPWVNNLLVIPPGRPRAGDIYARCGWNHGLMFYEGVPGPGPSGHQHSFGGFLQPMFRALRRVIPFLNGRSLAYGLVDLPGEPDGAVFAATELGCGLLSTTSQDWLWKLEGGMSLHACVLAQLAGAPTAFTAGADGFVTAVDLATGRVIRSRHCGDPVVGLAPSSTGELLVATRTALLRLDAAWNVRATVAHDVVRLLPLDDARVLLERADHSLELLRLNPLSA</sequence>
<proteinExistence type="predicted"/>
<dbReference type="InterPro" id="IPR011047">
    <property type="entry name" value="Quinoprotein_ADH-like_sf"/>
</dbReference>